<evidence type="ECO:0000256" key="5">
    <source>
        <dbReference type="ARBA" id="ARBA00023136"/>
    </source>
</evidence>
<dbReference type="Pfam" id="PF01594">
    <property type="entry name" value="AI-2E_transport"/>
    <property type="match status" value="1"/>
</dbReference>
<dbReference type="PANTHER" id="PTHR21716">
    <property type="entry name" value="TRANSMEMBRANE PROTEIN"/>
    <property type="match status" value="1"/>
</dbReference>
<evidence type="ECO:0000256" key="2">
    <source>
        <dbReference type="ARBA" id="ARBA00009773"/>
    </source>
</evidence>
<dbReference type="InterPro" id="IPR002549">
    <property type="entry name" value="AI-2E-like"/>
</dbReference>
<accession>A0A031WJN1</accession>
<evidence type="ECO:0000256" key="4">
    <source>
        <dbReference type="ARBA" id="ARBA00022989"/>
    </source>
</evidence>
<feature type="transmembrane region" description="Helical" evidence="6">
    <location>
        <begin position="35"/>
        <end position="53"/>
    </location>
</feature>
<feature type="transmembrane region" description="Helical" evidence="6">
    <location>
        <begin position="245"/>
        <end position="267"/>
    </location>
</feature>
<dbReference type="NCBIfam" id="TIGR02872">
    <property type="entry name" value="spore_ytvI"/>
    <property type="match status" value="1"/>
</dbReference>
<reference evidence="10 11" key="2">
    <citation type="submission" date="2019-02" db="EMBL/GenBank/DDBJ databases">
        <authorList>
            <consortium name="Pathogen Informatics"/>
        </authorList>
    </citation>
    <scope>NUCLEOTIDE SEQUENCE [LARGE SCALE GENOMIC DNA]</scope>
    <source>
        <strain evidence="10">Clo34</strain>
        <strain evidence="11">clo34</strain>
    </source>
</reference>
<feature type="transmembrane region" description="Helical" evidence="6">
    <location>
        <begin position="279"/>
        <end position="296"/>
    </location>
</feature>
<dbReference type="InterPro" id="IPR014227">
    <property type="entry name" value="YtvI-like"/>
</dbReference>
<evidence type="ECO:0000313" key="9">
    <source>
        <dbReference type="EMBL" id="CDS93497.1"/>
    </source>
</evidence>
<sequence>MSILENNFLYKLKNNTIFFCIYTLLFIFIYKAFPYIAPFFLGAIIALMINPISQKLENKFRINKGISTLVLSFLAVAIVSTVTTIIVINSMKELMGFLNNISANPEDISNTIMYFLNKINDFMKSFQEIANFDVEQLVNKFSGEVMQITKNLLTSILGLATSIPYIIIFIITLFIATYFIAKDLDKIENSFYNMFTVDVRKKVKNVKKEAGLSLVGYIRAYTILMAITFFAIWGSFALFGLKYGLIVGFVGALMDLIPFLGIITIYLPVIVYYFLIKNYFIAISMTVIFFVLSLIREILEPKLVSVNVGLNPLATLAAIFIGIQVKGIIGVIFCLGLVCMHDILKKVDIF</sequence>
<dbReference type="GeneID" id="66353476"/>
<comment type="similarity">
    <text evidence="2">Belongs to the autoinducer-2 exporter (AI-2E) (TC 2.A.86) family.</text>
</comment>
<dbReference type="EMBL" id="CAADAN010000004">
    <property type="protein sequence ID" value="VFD31502.1"/>
    <property type="molecule type" value="Genomic_DNA"/>
</dbReference>
<dbReference type="RefSeq" id="WP_003437952.1">
    <property type="nucleotide sequence ID" value="NZ_BBYB01000172.1"/>
</dbReference>
<evidence type="ECO:0000256" key="6">
    <source>
        <dbReference type="SAM" id="Phobius"/>
    </source>
</evidence>
<dbReference type="EMBL" id="LK932783">
    <property type="protein sequence ID" value="CDS93497.1"/>
    <property type="molecule type" value="Genomic_DNA"/>
</dbReference>
<keyword evidence="5 6" id="KW-0472">Membrane</keyword>
<keyword evidence="3 6" id="KW-0812">Transmembrane</keyword>
<proteinExistence type="inferred from homology"/>
<evidence type="ECO:0000313" key="10">
    <source>
        <dbReference type="EMBL" id="VFD31502.1"/>
    </source>
</evidence>
<feature type="transmembrane region" description="Helical" evidence="6">
    <location>
        <begin position="65"/>
        <end position="88"/>
    </location>
</feature>
<keyword evidence="4 6" id="KW-1133">Transmembrane helix</keyword>
<protein>
    <submittedName>
        <fullName evidence="9 10">Sporulation integral membrane protein</fullName>
    </submittedName>
</protein>
<name>A0A031WJN1_CLODI</name>
<dbReference type="GO" id="GO:0016020">
    <property type="term" value="C:membrane"/>
    <property type="evidence" value="ECO:0007669"/>
    <property type="project" value="UniProtKB-SubCell"/>
</dbReference>
<comment type="subcellular location">
    <subcellularLocation>
        <location evidence="1">Membrane</location>
        <topology evidence="1">Multi-pass membrane protein</topology>
    </subcellularLocation>
</comment>
<evidence type="ECO:0000313" key="7">
    <source>
        <dbReference type="EMBL" id="CDS85580.1"/>
    </source>
</evidence>
<reference evidence="9" key="1">
    <citation type="submission" date="2014-07" db="EMBL/GenBank/DDBJ databases">
        <authorList>
            <person name="Monot Marc"/>
        </authorList>
    </citation>
    <scope>NUCLEOTIDE SEQUENCE</scope>
    <source>
        <strain evidence="9">7032989</strain>
        <strain evidence="7">7032994</strain>
    </source>
</reference>
<evidence type="ECO:0000313" key="11">
    <source>
        <dbReference type="Proteomes" id="UP000411588"/>
    </source>
</evidence>
<dbReference type="EMBL" id="LK932508">
    <property type="protein sequence ID" value="CDS86123.1"/>
    <property type="molecule type" value="Genomic_DNA"/>
</dbReference>
<dbReference type="PATRIC" id="fig|1496.1373.peg.2371"/>
<evidence type="ECO:0000313" key="8">
    <source>
        <dbReference type="EMBL" id="CDS86123.1"/>
    </source>
</evidence>
<feature type="transmembrane region" description="Helical" evidence="6">
    <location>
        <begin position="316"/>
        <end position="340"/>
    </location>
</feature>
<dbReference type="PANTHER" id="PTHR21716:SF68">
    <property type="entry name" value="TRANSPORT PROTEIN YTVI-RELATED"/>
    <property type="match status" value="1"/>
</dbReference>
<gene>
    <name evidence="9" type="ORF">BN1095_140011</name>
    <name evidence="8" type="ORF">BN1096_550010</name>
    <name evidence="7" type="ORF">BN1097_530010</name>
    <name evidence="10" type="ORF">SAMEA1402399_01688</name>
</gene>
<dbReference type="KEGG" id="pdf:CD630DERM_10450"/>
<dbReference type="AlphaFoldDB" id="A0A031WJN1"/>
<evidence type="ECO:0000256" key="3">
    <source>
        <dbReference type="ARBA" id="ARBA00022692"/>
    </source>
</evidence>
<feature type="transmembrane region" description="Helical" evidence="6">
    <location>
        <begin position="210"/>
        <end position="233"/>
    </location>
</feature>
<dbReference type="Proteomes" id="UP000411588">
    <property type="component" value="Unassembled WGS sequence"/>
</dbReference>
<feature type="transmembrane region" description="Helical" evidence="6">
    <location>
        <begin position="156"/>
        <end position="181"/>
    </location>
</feature>
<dbReference type="EMBL" id="LK932391">
    <property type="protein sequence ID" value="CDS85580.1"/>
    <property type="molecule type" value="Genomic_DNA"/>
</dbReference>
<dbReference type="GO" id="GO:0055085">
    <property type="term" value="P:transmembrane transport"/>
    <property type="evidence" value="ECO:0007669"/>
    <property type="project" value="TreeGrafter"/>
</dbReference>
<organism evidence="9">
    <name type="scientific">Clostridioides difficile</name>
    <name type="common">Peptoclostridium difficile</name>
    <dbReference type="NCBI Taxonomy" id="1496"/>
    <lineage>
        <taxon>Bacteria</taxon>
        <taxon>Bacillati</taxon>
        <taxon>Bacillota</taxon>
        <taxon>Clostridia</taxon>
        <taxon>Peptostreptococcales</taxon>
        <taxon>Peptostreptococcaceae</taxon>
        <taxon>Clostridioides</taxon>
    </lineage>
</organism>
<feature type="transmembrane region" description="Helical" evidence="6">
    <location>
        <begin position="12"/>
        <end position="29"/>
    </location>
</feature>
<evidence type="ECO:0000256" key="1">
    <source>
        <dbReference type="ARBA" id="ARBA00004141"/>
    </source>
</evidence>